<evidence type="ECO:0000256" key="2">
    <source>
        <dbReference type="ARBA" id="ARBA00006656"/>
    </source>
</evidence>
<proteinExistence type="evidence at transcript level"/>
<dbReference type="InterPro" id="IPR017948">
    <property type="entry name" value="TGFb_CS"/>
</dbReference>
<reference evidence="8" key="1">
    <citation type="journal article" date="2014" name="Nat. Commun.">
        <title>Developmental gene expression provides clues to relationships between sponge and eumetazoan body plans.</title>
        <authorList>
            <person name="Leininger S."/>
            <person name="Adamski M."/>
            <person name="Bergum B."/>
            <person name="Guder C."/>
            <person name="Liu J."/>
            <person name="Laplante M."/>
            <person name="Brate J."/>
            <person name="Hoffmann F."/>
            <person name="Fortunato S."/>
            <person name="Jordal S."/>
            <person name="Rapp H.T."/>
            <person name="Adamska M."/>
        </authorList>
    </citation>
    <scope>NUCLEOTIDE SEQUENCE</scope>
</reference>
<dbReference type="PANTHER" id="PTHR11848">
    <property type="entry name" value="TGF-BETA FAMILY"/>
    <property type="match status" value="1"/>
</dbReference>
<dbReference type="AlphaFoldDB" id="A0A077SP45"/>
<dbReference type="InterPro" id="IPR001839">
    <property type="entry name" value="TGF-b_C"/>
</dbReference>
<evidence type="ECO:0000256" key="1">
    <source>
        <dbReference type="ARBA" id="ARBA00004613"/>
    </source>
</evidence>
<dbReference type="Gene3D" id="2.10.90.10">
    <property type="entry name" value="Cystine-knot cytokines"/>
    <property type="match status" value="1"/>
</dbReference>
<sequence length="329" mass="37109">EGSDSGEKQHDMFTVDLRGWPAEEDVALAELLMSPQLVASVMSENPYDSPLVTVTVTDAYHRESGGNSKHDANEHFATDAVRFYFLHGREWCAIDVTSLVQRWLGGDKTGLHSFNLRVSPGPSVVDEENVLKELQLNFSVPREQRTAAPVLYTYSHQKTKRVSEHSLHQARLRRDTDTDQPTNEHLVNHEQCLPHPDGTNFNRLARQCNSYCQLFDVDTMGWGQFIIAPMKFEMGYCAGDCKFPLVHGGVDARRYLDANGISRLQDKYKTTVTRHAHLQARLAVENAELPVPKCVPLSYTLLTVLYLDSRGRTVVKPIRDLKVRQCGCA</sequence>
<dbReference type="SUPFAM" id="SSF57501">
    <property type="entry name" value="Cystine-knot cytokines"/>
    <property type="match status" value="1"/>
</dbReference>
<evidence type="ECO:0000256" key="4">
    <source>
        <dbReference type="ARBA" id="ARBA00023030"/>
    </source>
</evidence>
<keyword evidence="5" id="KW-1015">Disulfide bond</keyword>
<accession>A0A077SP45</accession>
<comment type="subcellular location">
    <subcellularLocation>
        <location evidence="1">Secreted</location>
    </subcellularLocation>
</comment>
<keyword evidence="3" id="KW-0964">Secreted</keyword>
<evidence type="ECO:0000256" key="3">
    <source>
        <dbReference type="ARBA" id="ARBA00022525"/>
    </source>
</evidence>
<dbReference type="GO" id="GO:0005615">
    <property type="term" value="C:extracellular space"/>
    <property type="evidence" value="ECO:0007669"/>
    <property type="project" value="TreeGrafter"/>
</dbReference>
<gene>
    <name evidence="8" type="primary">TgfBG</name>
</gene>
<evidence type="ECO:0000256" key="6">
    <source>
        <dbReference type="RuleBase" id="RU000354"/>
    </source>
</evidence>
<dbReference type="PROSITE" id="PS00250">
    <property type="entry name" value="TGF_BETA_1"/>
    <property type="match status" value="1"/>
</dbReference>
<feature type="domain" description="TGF-beta family profile" evidence="7">
    <location>
        <begin position="171"/>
        <end position="329"/>
    </location>
</feature>
<dbReference type="GO" id="GO:0005125">
    <property type="term" value="F:cytokine activity"/>
    <property type="evidence" value="ECO:0007669"/>
    <property type="project" value="TreeGrafter"/>
</dbReference>
<keyword evidence="4 6" id="KW-0339">Growth factor</keyword>
<dbReference type="PANTHER" id="PTHR11848:SF302">
    <property type="entry name" value="TGF-BETA FAMILY PROFILE DOMAIN-CONTAINING PROTEIN"/>
    <property type="match status" value="1"/>
</dbReference>
<dbReference type="CDD" id="cd13756">
    <property type="entry name" value="TGF_beta_BMPs_GDFs"/>
    <property type="match status" value="1"/>
</dbReference>
<protein>
    <submittedName>
        <fullName evidence="8">Transforming growth factor beta G SciTgfBG</fullName>
    </submittedName>
</protein>
<comment type="similarity">
    <text evidence="2 6">Belongs to the TGF-beta family.</text>
</comment>
<name>A0A077SP45_9METZ</name>
<organism evidence="8">
    <name type="scientific">Sycon ciliatum</name>
    <dbReference type="NCBI Taxonomy" id="27933"/>
    <lineage>
        <taxon>Eukaryota</taxon>
        <taxon>Metazoa</taxon>
        <taxon>Porifera</taxon>
        <taxon>Calcarea</taxon>
        <taxon>Calcaronea</taxon>
        <taxon>Leucosolenida</taxon>
        <taxon>Sycettidae</taxon>
        <taxon>Sycon</taxon>
    </lineage>
</organism>
<evidence type="ECO:0000313" key="8">
    <source>
        <dbReference type="EMBL" id="CDO67926.1"/>
    </source>
</evidence>
<feature type="non-terminal residue" evidence="8">
    <location>
        <position position="1"/>
    </location>
</feature>
<dbReference type="InterPro" id="IPR029034">
    <property type="entry name" value="Cystine-knot_cytokine"/>
</dbReference>
<dbReference type="SMART" id="SM00204">
    <property type="entry name" value="TGFB"/>
    <property type="match status" value="1"/>
</dbReference>
<dbReference type="InterPro" id="IPR015615">
    <property type="entry name" value="TGF-beta-rel"/>
</dbReference>
<evidence type="ECO:0000259" key="7">
    <source>
        <dbReference type="PROSITE" id="PS51362"/>
    </source>
</evidence>
<dbReference type="EMBL" id="HG973387">
    <property type="protein sequence ID" value="CDO67926.1"/>
    <property type="molecule type" value="mRNA"/>
</dbReference>
<evidence type="ECO:0000256" key="5">
    <source>
        <dbReference type="ARBA" id="ARBA00023157"/>
    </source>
</evidence>
<dbReference type="Pfam" id="PF00019">
    <property type="entry name" value="TGF_beta"/>
    <property type="match status" value="1"/>
</dbReference>
<dbReference type="PROSITE" id="PS51362">
    <property type="entry name" value="TGF_BETA_2"/>
    <property type="match status" value="1"/>
</dbReference>
<dbReference type="GO" id="GO:0008083">
    <property type="term" value="F:growth factor activity"/>
    <property type="evidence" value="ECO:0007669"/>
    <property type="project" value="UniProtKB-KW"/>
</dbReference>